<dbReference type="EMBL" id="SACL01000003">
    <property type="protein sequence ID" value="RVT97066.1"/>
    <property type="molecule type" value="Genomic_DNA"/>
</dbReference>
<keyword evidence="8 11" id="KW-1133">Transmembrane helix</keyword>
<dbReference type="PANTHER" id="PTHR45436:SF5">
    <property type="entry name" value="SENSOR HISTIDINE KINASE TRCS"/>
    <property type="match status" value="1"/>
</dbReference>
<dbReference type="GO" id="GO:0000155">
    <property type="term" value="F:phosphorelay sensor kinase activity"/>
    <property type="evidence" value="ECO:0007669"/>
    <property type="project" value="InterPro"/>
</dbReference>
<dbReference type="EC" id="2.7.13.3" evidence="3"/>
<name>A0A437MHF1_9PROT</name>
<evidence type="ECO:0000313" key="14">
    <source>
        <dbReference type="EMBL" id="RVT97066.1"/>
    </source>
</evidence>
<evidence type="ECO:0000256" key="8">
    <source>
        <dbReference type="ARBA" id="ARBA00022989"/>
    </source>
</evidence>
<evidence type="ECO:0000256" key="7">
    <source>
        <dbReference type="ARBA" id="ARBA00022777"/>
    </source>
</evidence>
<evidence type="ECO:0000256" key="9">
    <source>
        <dbReference type="ARBA" id="ARBA00023012"/>
    </source>
</evidence>
<protein>
    <recommendedName>
        <fullName evidence="3">histidine kinase</fullName>
        <ecNumber evidence="3">2.7.13.3</ecNumber>
    </recommendedName>
</protein>
<dbReference type="InterPro" id="IPR005467">
    <property type="entry name" value="His_kinase_dom"/>
</dbReference>
<dbReference type="InterPro" id="IPR004358">
    <property type="entry name" value="Sig_transdc_His_kin-like_C"/>
</dbReference>
<dbReference type="Gene3D" id="1.10.287.130">
    <property type="match status" value="1"/>
</dbReference>
<dbReference type="SMART" id="SM00388">
    <property type="entry name" value="HisKA"/>
    <property type="match status" value="1"/>
</dbReference>
<evidence type="ECO:0000256" key="1">
    <source>
        <dbReference type="ARBA" id="ARBA00000085"/>
    </source>
</evidence>
<reference evidence="14 15" key="1">
    <citation type="submission" date="2019-01" db="EMBL/GenBank/DDBJ databases">
        <authorList>
            <person name="Chen W.-M."/>
        </authorList>
    </citation>
    <scope>NUCLEOTIDE SEQUENCE [LARGE SCALE GENOMIC DNA]</scope>
    <source>
        <strain evidence="14 15">CCP-6</strain>
    </source>
</reference>
<keyword evidence="10 11" id="KW-0472">Membrane</keyword>
<keyword evidence="5" id="KW-0808">Transferase</keyword>
<evidence type="ECO:0000256" key="11">
    <source>
        <dbReference type="SAM" id="Phobius"/>
    </source>
</evidence>
<evidence type="ECO:0000256" key="4">
    <source>
        <dbReference type="ARBA" id="ARBA00022553"/>
    </source>
</evidence>
<dbReference type="CDD" id="cd00082">
    <property type="entry name" value="HisKA"/>
    <property type="match status" value="1"/>
</dbReference>
<dbReference type="InterPro" id="IPR050428">
    <property type="entry name" value="TCS_sensor_his_kinase"/>
</dbReference>
<keyword evidence="15" id="KW-1185">Reference proteome</keyword>
<dbReference type="PANTHER" id="PTHR45436">
    <property type="entry name" value="SENSOR HISTIDINE KINASE YKOH"/>
    <property type="match status" value="1"/>
</dbReference>
<dbReference type="InterPro" id="IPR036097">
    <property type="entry name" value="HisK_dim/P_sf"/>
</dbReference>
<gene>
    <name evidence="14" type="ORF">EOD42_11795</name>
</gene>
<dbReference type="GO" id="GO:0005886">
    <property type="term" value="C:plasma membrane"/>
    <property type="evidence" value="ECO:0007669"/>
    <property type="project" value="TreeGrafter"/>
</dbReference>
<evidence type="ECO:0000259" key="13">
    <source>
        <dbReference type="PROSITE" id="PS50885"/>
    </source>
</evidence>
<keyword evidence="7 14" id="KW-0418">Kinase</keyword>
<evidence type="ECO:0000256" key="5">
    <source>
        <dbReference type="ARBA" id="ARBA00022679"/>
    </source>
</evidence>
<dbReference type="SUPFAM" id="SSF47384">
    <property type="entry name" value="Homodimeric domain of signal transducing histidine kinase"/>
    <property type="match status" value="1"/>
</dbReference>
<keyword evidence="4" id="KW-0597">Phosphoprotein</keyword>
<evidence type="ECO:0000256" key="10">
    <source>
        <dbReference type="ARBA" id="ARBA00023136"/>
    </source>
</evidence>
<comment type="catalytic activity">
    <reaction evidence="1">
        <text>ATP + protein L-histidine = ADP + protein N-phospho-L-histidine.</text>
        <dbReference type="EC" id="2.7.13.3"/>
    </reaction>
</comment>
<evidence type="ECO:0000256" key="6">
    <source>
        <dbReference type="ARBA" id="ARBA00022692"/>
    </source>
</evidence>
<keyword evidence="9" id="KW-0902">Two-component regulatory system</keyword>
<dbReference type="PROSITE" id="PS50109">
    <property type="entry name" value="HIS_KIN"/>
    <property type="match status" value="1"/>
</dbReference>
<dbReference type="SUPFAM" id="SSF55874">
    <property type="entry name" value="ATPase domain of HSP90 chaperone/DNA topoisomerase II/histidine kinase"/>
    <property type="match status" value="1"/>
</dbReference>
<dbReference type="SMART" id="SM00387">
    <property type="entry name" value="HATPase_c"/>
    <property type="match status" value="1"/>
</dbReference>
<dbReference type="PROSITE" id="PS50885">
    <property type="entry name" value="HAMP"/>
    <property type="match status" value="1"/>
</dbReference>
<evidence type="ECO:0000313" key="15">
    <source>
        <dbReference type="Proteomes" id="UP000282957"/>
    </source>
</evidence>
<dbReference type="InterPro" id="IPR036890">
    <property type="entry name" value="HATPase_C_sf"/>
</dbReference>
<evidence type="ECO:0000259" key="12">
    <source>
        <dbReference type="PROSITE" id="PS50109"/>
    </source>
</evidence>
<evidence type="ECO:0000256" key="2">
    <source>
        <dbReference type="ARBA" id="ARBA00004370"/>
    </source>
</evidence>
<dbReference type="PRINTS" id="PR00344">
    <property type="entry name" value="BCTRLSENSOR"/>
</dbReference>
<dbReference type="InterPro" id="IPR003660">
    <property type="entry name" value="HAMP_dom"/>
</dbReference>
<comment type="caution">
    <text evidence="14">The sequence shown here is derived from an EMBL/GenBank/DDBJ whole genome shotgun (WGS) entry which is preliminary data.</text>
</comment>
<evidence type="ECO:0000256" key="3">
    <source>
        <dbReference type="ARBA" id="ARBA00012438"/>
    </source>
</evidence>
<organism evidence="14 15">
    <name type="scientific">Rhodovarius crocodyli</name>
    <dbReference type="NCBI Taxonomy" id="1979269"/>
    <lineage>
        <taxon>Bacteria</taxon>
        <taxon>Pseudomonadati</taxon>
        <taxon>Pseudomonadota</taxon>
        <taxon>Alphaproteobacteria</taxon>
        <taxon>Acetobacterales</taxon>
        <taxon>Roseomonadaceae</taxon>
        <taxon>Rhodovarius</taxon>
    </lineage>
</organism>
<proteinExistence type="predicted"/>
<dbReference type="OrthoDB" id="9809567at2"/>
<dbReference type="Pfam" id="PF02518">
    <property type="entry name" value="HATPase_c"/>
    <property type="match status" value="1"/>
</dbReference>
<dbReference type="InterPro" id="IPR003594">
    <property type="entry name" value="HATPase_dom"/>
</dbReference>
<feature type="transmembrane region" description="Helical" evidence="11">
    <location>
        <begin position="181"/>
        <end position="202"/>
    </location>
</feature>
<dbReference type="RefSeq" id="WP_127787713.1">
    <property type="nucleotide sequence ID" value="NZ_SACL01000003.1"/>
</dbReference>
<dbReference type="Gene3D" id="3.30.565.10">
    <property type="entry name" value="Histidine kinase-like ATPase, C-terminal domain"/>
    <property type="match status" value="1"/>
</dbReference>
<comment type="subcellular location">
    <subcellularLocation>
        <location evidence="2">Membrane</location>
    </subcellularLocation>
</comment>
<keyword evidence="6 11" id="KW-0812">Transmembrane</keyword>
<sequence>MTLPAGMRRGVASLTLRLVLAGLVAVAAALLAASLGLSLLFERHAERGLAAELSATVESIVGQLERDVEGGLMLVRPPFDPRFEQPFSGHYWQLRQEGGAVLLRSRSLWDEALELPDDVLADDQLHLHRIAGPVGQRLLAVERQVQLPARLGGQRLRVVVARDAREIAEAGDAFDADVRPFLLLMGLLLLAAGVAQLAVGLAPLRRVRDRLAAIRAGTERRMGAGLPGEVQPLARELDALLERREQDIARAGAEAADLAHGLKTPLQVLFGEVERRRAAGDDETAAAIEDAAVTMRRHVEQALRRARHSHGMPAVETPLLPVAESVLRVLRRTPHGAALDWQLDIPPELAAAVPGDAFAEALGPVAENAARFARRLVRVVGRPEGGWVVVTVTDDGPGIPADKTAIALRRGGRLDEAPGQGLGLSIARDMLESHGGALEFLSTGPGAMTVALRLPKLTGR</sequence>
<dbReference type="AlphaFoldDB" id="A0A437MHF1"/>
<dbReference type="InterPro" id="IPR003661">
    <property type="entry name" value="HisK_dim/P_dom"/>
</dbReference>
<feature type="domain" description="Histidine kinase" evidence="12">
    <location>
        <begin position="257"/>
        <end position="458"/>
    </location>
</feature>
<accession>A0A437MHF1</accession>
<feature type="domain" description="HAMP" evidence="13">
    <location>
        <begin position="198"/>
        <end position="249"/>
    </location>
</feature>
<dbReference type="Proteomes" id="UP000282957">
    <property type="component" value="Unassembled WGS sequence"/>
</dbReference>